<dbReference type="Pfam" id="PF18826">
    <property type="entry name" value="bVLRF1"/>
    <property type="match status" value="1"/>
</dbReference>
<feature type="region of interest" description="Disordered" evidence="12">
    <location>
        <begin position="396"/>
        <end position="450"/>
    </location>
</feature>
<evidence type="ECO:0000256" key="8">
    <source>
        <dbReference type="ARBA" id="ARBA00023043"/>
    </source>
</evidence>
<dbReference type="InterPro" id="IPR047139">
    <property type="entry name" value="ANKZ1/VMS1"/>
</dbReference>
<dbReference type="GO" id="GO:0005737">
    <property type="term" value="C:cytoplasm"/>
    <property type="evidence" value="ECO:0007669"/>
    <property type="project" value="UniProtKB-SubCell"/>
</dbReference>
<dbReference type="GO" id="GO:0016787">
    <property type="term" value="F:hydrolase activity"/>
    <property type="evidence" value="ECO:0007669"/>
    <property type="project" value="UniProtKB-KW"/>
</dbReference>
<reference evidence="14 15" key="1">
    <citation type="journal article" date="2019" name="Commun. Biol.">
        <title>The bagworm genome reveals a unique fibroin gene that provides high tensile strength.</title>
        <authorList>
            <person name="Kono N."/>
            <person name="Nakamura H."/>
            <person name="Ohtoshi R."/>
            <person name="Tomita M."/>
            <person name="Numata K."/>
            <person name="Arakawa K."/>
        </authorList>
    </citation>
    <scope>NUCLEOTIDE SEQUENCE [LARGE SCALE GENOMIC DNA]</scope>
</reference>
<evidence type="ECO:0000256" key="11">
    <source>
        <dbReference type="PROSITE-ProRule" id="PRU01389"/>
    </source>
</evidence>
<dbReference type="PANTHER" id="PTHR16036:SF2">
    <property type="entry name" value="TRNA ENDONUCLEASE ANKZF1"/>
    <property type="match status" value="1"/>
</dbReference>
<dbReference type="PROSITE" id="PS52044">
    <property type="entry name" value="VLRF1"/>
    <property type="match status" value="1"/>
</dbReference>
<evidence type="ECO:0000256" key="3">
    <source>
        <dbReference type="ARBA" id="ARBA00022490"/>
    </source>
</evidence>
<dbReference type="GO" id="GO:0004519">
    <property type="term" value="F:endonuclease activity"/>
    <property type="evidence" value="ECO:0007669"/>
    <property type="project" value="UniProtKB-KW"/>
</dbReference>
<evidence type="ECO:0000256" key="5">
    <source>
        <dbReference type="ARBA" id="ARBA00022737"/>
    </source>
</evidence>
<comment type="domain">
    <text evidence="11">The VLRF1 domain mediates binding to the 60S ribosomal subunit.</text>
</comment>
<feature type="repeat" description="ANK" evidence="10">
    <location>
        <begin position="560"/>
        <end position="592"/>
    </location>
</feature>
<dbReference type="PROSITE" id="PS50088">
    <property type="entry name" value="ANK_REPEAT"/>
    <property type="match status" value="1"/>
</dbReference>
<comment type="caution">
    <text evidence="14">The sequence shown here is derived from an EMBL/GenBank/DDBJ whole genome shotgun (WGS) entry which is preliminary data.</text>
</comment>
<keyword evidence="8 10" id="KW-0040">ANK repeat</keyword>
<evidence type="ECO:0000313" key="14">
    <source>
        <dbReference type="EMBL" id="GBP47299.1"/>
    </source>
</evidence>
<keyword evidence="6 11" id="KW-0255">Endonuclease</keyword>
<dbReference type="SUPFAM" id="SSF48403">
    <property type="entry name" value="Ankyrin repeat"/>
    <property type="match status" value="1"/>
</dbReference>
<dbReference type="STRING" id="151549.A0A4C1W9V3"/>
<dbReference type="GO" id="GO:0036503">
    <property type="term" value="P:ERAD pathway"/>
    <property type="evidence" value="ECO:0007669"/>
    <property type="project" value="TreeGrafter"/>
</dbReference>
<evidence type="ECO:0000256" key="1">
    <source>
        <dbReference type="ARBA" id="ARBA00004496"/>
    </source>
</evidence>
<dbReference type="PANTHER" id="PTHR16036">
    <property type="entry name" value="ANKYRIN REPEAT AND ZINC FINGER DOMAIN-CONTAINING PROTEIN 1"/>
    <property type="match status" value="1"/>
</dbReference>
<evidence type="ECO:0000256" key="10">
    <source>
        <dbReference type="PROSITE-ProRule" id="PRU00023"/>
    </source>
</evidence>
<name>A0A4C1W9V3_EUMVA</name>
<dbReference type="AlphaFoldDB" id="A0A4C1W9V3"/>
<gene>
    <name evidence="14" type="primary">ANKZF1</name>
    <name evidence="14" type="ORF">EVAR_38063_1</name>
</gene>
<proteinExistence type="inferred from homology"/>
<feature type="domain" description="VLRF1" evidence="13">
    <location>
        <begin position="160"/>
        <end position="301"/>
    </location>
</feature>
<comment type="similarity">
    <text evidence="2 11">Belongs to the ANKZF1/VMS1 family.</text>
</comment>
<feature type="compositionally biased region" description="Polar residues" evidence="12">
    <location>
        <begin position="335"/>
        <end position="345"/>
    </location>
</feature>
<evidence type="ECO:0000256" key="7">
    <source>
        <dbReference type="ARBA" id="ARBA00022801"/>
    </source>
</evidence>
<keyword evidence="15" id="KW-1185">Reference proteome</keyword>
<dbReference type="InterPro" id="IPR041175">
    <property type="entry name" value="VLRF1/Vms1"/>
</dbReference>
<keyword evidence="4 11" id="KW-0540">Nuclease</keyword>
<evidence type="ECO:0000256" key="9">
    <source>
        <dbReference type="ARBA" id="ARBA00023054"/>
    </source>
</evidence>
<evidence type="ECO:0000256" key="4">
    <source>
        <dbReference type="ARBA" id="ARBA00022722"/>
    </source>
</evidence>
<dbReference type="Proteomes" id="UP000299102">
    <property type="component" value="Unassembled WGS sequence"/>
</dbReference>
<keyword evidence="3 11" id="KW-0963">Cytoplasm</keyword>
<keyword evidence="5" id="KW-0677">Repeat</keyword>
<organism evidence="14 15">
    <name type="scientific">Eumeta variegata</name>
    <name type="common">Bagworm moth</name>
    <name type="synonym">Eumeta japonica</name>
    <dbReference type="NCBI Taxonomy" id="151549"/>
    <lineage>
        <taxon>Eukaryota</taxon>
        <taxon>Metazoa</taxon>
        <taxon>Ecdysozoa</taxon>
        <taxon>Arthropoda</taxon>
        <taxon>Hexapoda</taxon>
        <taxon>Insecta</taxon>
        <taxon>Pterygota</taxon>
        <taxon>Neoptera</taxon>
        <taxon>Endopterygota</taxon>
        <taxon>Lepidoptera</taxon>
        <taxon>Glossata</taxon>
        <taxon>Ditrysia</taxon>
        <taxon>Tineoidea</taxon>
        <taxon>Psychidae</taxon>
        <taxon>Oiketicinae</taxon>
        <taxon>Eumeta</taxon>
    </lineage>
</organism>
<feature type="active site" evidence="11">
    <location>
        <position position="203"/>
    </location>
</feature>
<feature type="compositionally biased region" description="Basic residues" evidence="12">
    <location>
        <begin position="646"/>
        <end position="656"/>
    </location>
</feature>
<dbReference type="Gene3D" id="1.25.40.20">
    <property type="entry name" value="Ankyrin repeat-containing domain"/>
    <property type="match status" value="1"/>
</dbReference>
<comment type="subcellular location">
    <subcellularLocation>
        <location evidence="1">Cytoplasm</location>
    </subcellularLocation>
</comment>
<evidence type="ECO:0000259" key="13">
    <source>
        <dbReference type="PROSITE" id="PS52044"/>
    </source>
</evidence>
<dbReference type="InterPro" id="IPR002110">
    <property type="entry name" value="Ankyrin_rpt"/>
</dbReference>
<evidence type="ECO:0000256" key="6">
    <source>
        <dbReference type="ARBA" id="ARBA00022759"/>
    </source>
</evidence>
<evidence type="ECO:0000313" key="15">
    <source>
        <dbReference type="Proteomes" id="UP000299102"/>
    </source>
</evidence>
<keyword evidence="9" id="KW-0175">Coiled coil</keyword>
<evidence type="ECO:0000256" key="2">
    <source>
        <dbReference type="ARBA" id="ARBA00009262"/>
    </source>
</evidence>
<accession>A0A4C1W9V3</accession>
<evidence type="ECO:0000256" key="12">
    <source>
        <dbReference type="SAM" id="MobiDB-lite"/>
    </source>
</evidence>
<dbReference type="InterPro" id="IPR036770">
    <property type="entry name" value="Ankyrin_rpt-contain_sf"/>
</dbReference>
<feature type="region of interest" description="Disordered" evidence="12">
    <location>
        <begin position="487"/>
        <end position="530"/>
    </location>
</feature>
<dbReference type="EMBL" id="BGZK01000499">
    <property type="protein sequence ID" value="GBP47299.1"/>
    <property type="molecule type" value="Genomic_DNA"/>
</dbReference>
<feature type="region of interest" description="Disordered" evidence="12">
    <location>
        <begin position="623"/>
        <end position="659"/>
    </location>
</feature>
<protein>
    <submittedName>
        <fullName evidence="14">Ankyrin repeat and zinc finger domain-containing protein 1</fullName>
    </submittedName>
</protein>
<dbReference type="OrthoDB" id="429841at2759"/>
<keyword evidence="7 11" id="KW-0378">Hydrolase</keyword>
<feature type="region of interest" description="Disordered" evidence="12">
    <location>
        <begin position="335"/>
        <end position="362"/>
    </location>
</feature>
<sequence length="723" mass="79817">MASSYKSEYIPKSVKVHDLNEFEKLLKGVKVAACMLTDTPHIVDEASVIRRVSALTLGGLSGGDQCSCCGAGPFHTRAQQTAHYKHHWHAHNLKRRLFGKGPLSLVEFNSRQDDNSSVSGSDSEVEDTGSTDLFAAATRHCKAFFSNTAGKVFCVYRCILHHKKVILMVSGGHFAGAVYSGGAIAVHKTLHSYLVRRGQGQAQSTRDQHGNMPKSAGASLRRYNQAQFIQHVQDILTSWTEDLTGCTLILYRASGPLNQSALFGKGSLLSKDDPRVRALPFPTRKPTFKEVQRAHATVANIEVYVPIQKGQKLLGGSMPLYLTSKRLSQQISASLPSYSPGSNRTGFLLDRTPGPSLSKGGQSRFVSHVTYREVKPSLGINTMELFQKALISSTGKPLAKTGVDNSVSDRGGRKSQKSPTKPLNRAKSREPAPRELPTQMVSSEDEGPCFIDSETPVGWIKTLSEQSSKGVITNSRKDLLNDNSVCSAASSDEELDNKNKNQAVTKKKKKKEDTKTTNKKPSQKIPASIKNNQTTLETIIEGWECDVCLEDACNMADPSDGNTALHKAAIAAKPCMVTELLGVGGDPCMRNHHQQTPYAASPHHDTRLAFRMFQASHPDKYNYAKSHIPGPATPQQLEEERERKAQQKRAKRHRDKQKQVEKIRISKFLEMTDAQKANACEIWRCFMCGAHLSKCPYEYGECRFCSTKCLQNHRNLRPLKLSA</sequence>